<keyword evidence="1" id="KW-0812">Transmembrane</keyword>
<dbReference type="InterPro" id="IPR007060">
    <property type="entry name" value="FtsL/DivIC"/>
</dbReference>
<keyword evidence="1" id="KW-1133">Transmembrane helix</keyword>
<evidence type="ECO:0000313" key="3">
    <source>
        <dbReference type="Proteomes" id="UP000626244"/>
    </source>
</evidence>
<organism evidence="2 3">
    <name type="scientific">Gottfriedia solisilvae</name>
    <dbReference type="NCBI Taxonomy" id="1516104"/>
    <lineage>
        <taxon>Bacteria</taxon>
        <taxon>Bacillati</taxon>
        <taxon>Bacillota</taxon>
        <taxon>Bacilli</taxon>
        <taxon>Bacillales</taxon>
        <taxon>Bacillaceae</taxon>
        <taxon>Gottfriedia</taxon>
    </lineage>
</organism>
<dbReference type="PANTHER" id="PTHR40027">
    <property type="entry name" value="CELL DIVISION PROTEIN DIVIC"/>
    <property type="match status" value="1"/>
</dbReference>
<accession>A0A8J3AFV4</accession>
<feature type="transmembrane region" description="Helical" evidence="1">
    <location>
        <begin position="38"/>
        <end position="56"/>
    </location>
</feature>
<protein>
    <recommendedName>
        <fullName evidence="4">Septum formation initiator</fullName>
    </recommendedName>
</protein>
<proteinExistence type="predicted"/>
<keyword evidence="1" id="KW-0472">Membrane</keyword>
<dbReference type="PANTHER" id="PTHR40027:SF1">
    <property type="entry name" value="CELL DIVISION PROTEIN DIVIC"/>
    <property type="match status" value="1"/>
</dbReference>
<dbReference type="InterPro" id="IPR039076">
    <property type="entry name" value="DivIC"/>
</dbReference>
<dbReference type="GO" id="GO:0051301">
    <property type="term" value="P:cell division"/>
    <property type="evidence" value="ECO:0007669"/>
    <property type="project" value="InterPro"/>
</dbReference>
<name>A0A8J3AFV4_9BACI</name>
<dbReference type="EMBL" id="BMHB01000001">
    <property type="protein sequence ID" value="GGI11934.1"/>
    <property type="molecule type" value="Genomic_DNA"/>
</dbReference>
<evidence type="ECO:0000313" key="2">
    <source>
        <dbReference type="EMBL" id="GGI11934.1"/>
    </source>
</evidence>
<keyword evidence="3" id="KW-1185">Reference proteome</keyword>
<evidence type="ECO:0000256" key="1">
    <source>
        <dbReference type="SAM" id="Phobius"/>
    </source>
</evidence>
<dbReference type="RefSeq" id="WP_087999254.1">
    <property type="nucleotide sequence ID" value="NZ_BMHB01000001.1"/>
</dbReference>
<dbReference type="AlphaFoldDB" id="A0A8J3AFV4"/>
<evidence type="ECO:0008006" key="4">
    <source>
        <dbReference type="Google" id="ProtNLM"/>
    </source>
</evidence>
<dbReference type="Pfam" id="PF04977">
    <property type="entry name" value="DivIC"/>
    <property type="match status" value="1"/>
</dbReference>
<reference evidence="3" key="1">
    <citation type="journal article" date="2019" name="Int. J. Syst. Evol. Microbiol.">
        <title>The Global Catalogue of Microorganisms (GCM) 10K type strain sequencing project: providing services to taxonomists for standard genome sequencing and annotation.</title>
        <authorList>
            <consortium name="The Broad Institute Genomics Platform"/>
            <consortium name="The Broad Institute Genome Sequencing Center for Infectious Disease"/>
            <person name="Wu L."/>
            <person name="Ma J."/>
        </authorList>
    </citation>
    <scope>NUCLEOTIDE SEQUENCE [LARGE SCALE GENOMIC DNA]</scope>
    <source>
        <strain evidence="3">CGMCC 1.14993</strain>
    </source>
</reference>
<dbReference type="OrthoDB" id="2991180at2"/>
<gene>
    <name evidence="2" type="ORF">GCM10007380_10330</name>
</gene>
<dbReference type="Proteomes" id="UP000626244">
    <property type="component" value="Unassembled WGS sequence"/>
</dbReference>
<sequence>MKAEAQKLYSQQREVINKPSRNQFPQVQKGKSIRLHRLVLALLYLSLFVVAGIYWFSQHQIVSAKQTELHNLQEEQKKLAVTEKALDRQIKLLNNPDYIANYARDEYMFSKKGETIIIVPKSKEELEQNNK</sequence>
<comment type="caution">
    <text evidence="2">The sequence shown here is derived from an EMBL/GenBank/DDBJ whole genome shotgun (WGS) entry which is preliminary data.</text>
</comment>